<reference evidence="2" key="1">
    <citation type="submission" date="2025-08" db="UniProtKB">
        <authorList>
            <consortium name="Ensembl"/>
        </authorList>
    </citation>
    <scope>IDENTIFICATION</scope>
</reference>
<evidence type="ECO:0000256" key="1">
    <source>
        <dbReference type="SAM" id="MobiDB-lite"/>
    </source>
</evidence>
<dbReference type="Ensembl" id="ENSSRHT00000004194.1">
    <property type="protein sequence ID" value="ENSSRHP00000004045.1"/>
    <property type="gene ID" value="ENSSRHG00000002757.1"/>
</dbReference>
<feature type="region of interest" description="Disordered" evidence="1">
    <location>
        <begin position="54"/>
        <end position="93"/>
    </location>
</feature>
<protein>
    <submittedName>
        <fullName evidence="2">Uncharacterized protein</fullName>
    </submittedName>
</protein>
<name>A0A673FMC3_9TELE</name>
<reference evidence="2" key="2">
    <citation type="submission" date="2025-09" db="UniProtKB">
        <authorList>
            <consortium name="Ensembl"/>
        </authorList>
    </citation>
    <scope>IDENTIFICATION</scope>
</reference>
<organism evidence="2 3">
    <name type="scientific">Sinocyclocheilus rhinocerous</name>
    <dbReference type="NCBI Taxonomy" id="307959"/>
    <lineage>
        <taxon>Eukaryota</taxon>
        <taxon>Metazoa</taxon>
        <taxon>Chordata</taxon>
        <taxon>Craniata</taxon>
        <taxon>Vertebrata</taxon>
        <taxon>Euteleostomi</taxon>
        <taxon>Actinopterygii</taxon>
        <taxon>Neopterygii</taxon>
        <taxon>Teleostei</taxon>
        <taxon>Ostariophysi</taxon>
        <taxon>Cypriniformes</taxon>
        <taxon>Cyprinidae</taxon>
        <taxon>Cyprininae</taxon>
        <taxon>Sinocyclocheilus</taxon>
    </lineage>
</organism>
<accession>A0A673FMC3</accession>
<sequence>MALYKHGFCPSLQPHAVPDTCVVCYQGSSRQEVQPTLLRRNSFTPLSSEDQVKRPRLFSVGNPPRLASVPALSTTRFPEAEESEDKFRVPKLQ</sequence>
<proteinExistence type="predicted"/>
<dbReference type="AlphaFoldDB" id="A0A673FMC3"/>
<evidence type="ECO:0000313" key="3">
    <source>
        <dbReference type="Proteomes" id="UP000472270"/>
    </source>
</evidence>
<keyword evidence="3" id="KW-1185">Reference proteome</keyword>
<evidence type="ECO:0000313" key="2">
    <source>
        <dbReference type="Ensembl" id="ENSSRHP00000004045.1"/>
    </source>
</evidence>
<dbReference type="Proteomes" id="UP000472270">
    <property type="component" value="Unassembled WGS sequence"/>
</dbReference>